<evidence type="ECO:0000313" key="2">
    <source>
        <dbReference type="EnsemblPlants" id="MELO3C026680.2.1"/>
    </source>
</evidence>
<dbReference type="Gramene" id="MELO3C026680.2.1">
    <property type="protein sequence ID" value="MELO3C026680.2.1"/>
    <property type="gene ID" value="MELO3C026680.2"/>
</dbReference>
<proteinExistence type="predicted"/>
<feature type="region of interest" description="Disordered" evidence="1">
    <location>
        <begin position="1"/>
        <end position="79"/>
    </location>
</feature>
<accession>A0A9I9DZJ0</accession>
<evidence type="ECO:0000256" key="1">
    <source>
        <dbReference type="SAM" id="MobiDB-lite"/>
    </source>
</evidence>
<reference evidence="2" key="1">
    <citation type="submission" date="2023-03" db="UniProtKB">
        <authorList>
            <consortium name="EnsemblPlants"/>
        </authorList>
    </citation>
    <scope>IDENTIFICATION</scope>
</reference>
<feature type="compositionally biased region" description="Basic and acidic residues" evidence="1">
    <location>
        <begin position="63"/>
        <end position="79"/>
    </location>
</feature>
<organism evidence="2">
    <name type="scientific">Cucumis melo</name>
    <name type="common">Muskmelon</name>
    <dbReference type="NCBI Taxonomy" id="3656"/>
    <lineage>
        <taxon>Eukaryota</taxon>
        <taxon>Viridiplantae</taxon>
        <taxon>Streptophyta</taxon>
        <taxon>Embryophyta</taxon>
        <taxon>Tracheophyta</taxon>
        <taxon>Spermatophyta</taxon>
        <taxon>Magnoliopsida</taxon>
        <taxon>eudicotyledons</taxon>
        <taxon>Gunneridae</taxon>
        <taxon>Pentapetalae</taxon>
        <taxon>rosids</taxon>
        <taxon>fabids</taxon>
        <taxon>Cucurbitales</taxon>
        <taxon>Cucurbitaceae</taxon>
        <taxon>Benincaseae</taxon>
        <taxon>Cucumis</taxon>
    </lineage>
</organism>
<feature type="compositionally biased region" description="Basic and acidic residues" evidence="1">
    <location>
        <begin position="25"/>
        <end position="53"/>
    </location>
</feature>
<dbReference type="EnsemblPlants" id="MELO3C026680.2.1">
    <property type="protein sequence ID" value="MELO3C026680.2.1"/>
    <property type="gene ID" value="MELO3C026680.2"/>
</dbReference>
<protein>
    <submittedName>
        <fullName evidence="2">Uncharacterized protein</fullName>
    </submittedName>
</protein>
<name>A0A9I9DZJ0_CUCME</name>
<dbReference type="AlphaFoldDB" id="A0A9I9DZJ0"/>
<sequence length="79" mass="9131">MENKVSRELAPSHVRRKPHPQVLKSPEKHRTAISEVEEVKKLNLMKTKKDSTRPKLSPNKKSKVVEKTSSRRTEKGMDN</sequence>